<dbReference type="PROSITE" id="PS50102">
    <property type="entry name" value="RRM"/>
    <property type="match status" value="1"/>
</dbReference>
<comment type="caution">
    <text evidence="4">The sequence shown here is derived from an EMBL/GenBank/DDBJ whole genome shotgun (WGS) entry which is preliminary data.</text>
</comment>
<evidence type="ECO:0000313" key="5">
    <source>
        <dbReference type="Proteomes" id="UP000436088"/>
    </source>
</evidence>
<proteinExistence type="predicted"/>
<dbReference type="InterPro" id="IPR000504">
    <property type="entry name" value="RRM_dom"/>
</dbReference>
<dbReference type="EMBL" id="VEPZ02000813">
    <property type="protein sequence ID" value="KAE8718328.1"/>
    <property type="molecule type" value="Genomic_DNA"/>
</dbReference>
<evidence type="ECO:0000259" key="3">
    <source>
        <dbReference type="PROSITE" id="PS50102"/>
    </source>
</evidence>
<protein>
    <recommendedName>
        <fullName evidence="3">RRM domain-containing protein</fullName>
    </recommendedName>
</protein>
<dbReference type="Proteomes" id="UP000436088">
    <property type="component" value="Unassembled WGS sequence"/>
</dbReference>
<accession>A0A6A3BSE4</accession>
<dbReference type="InterPro" id="IPR035979">
    <property type="entry name" value="RBD_domain_sf"/>
</dbReference>
<dbReference type="AlphaFoldDB" id="A0A6A3BSE4"/>
<keyword evidence="1 2" id="KW-0694">RNA-binding</keyword>
<dbReference type="SUPFAM" id="SSF54928">
    <property type="entry name" value="RNA-binding domain, RBD"/>
    <property type="match status" value="1"/>
</dbReference>
<dbReference type="Pfam" id="PF00076">
    <property type="entry name" value="RRM_1"/>
    <property type="match status" value="1"/>
</dbReference>
<evidence type="ECO:0000256" key="1">
    <source>
        <dbReference type="ARBA" id="ARBA00022884"/>
    </source>
</evidence>
<evidence type="ECO:0000313" key="4">
    <source>
        <dbReference type="EMBL" id="KAE8718328.1"/>
    </source>
</evidence>
<name>A0A6A3BSE4_HIBSY</name>
<dbReference type="Gene3D" id="3.30.70.330">
    <property type="match status" value="1"/>
</dbReference>
<keyword evidence="5" id="KW-1185">Reference proteome</keyword>
<sequence length="126" mass="14199">MLCSIQAVSKEKLEGEFRKFGKIEDFMFLGDRNTAFVEYSSMEDASEAMRNMSGKRIGKMESQNDTGIAFLLELASSSHANIFLFLKLVDPVLHSLINGLIIMTSEMGLFLEGWRLLTAILLQKEL</sequence>
<dbReference type="CDD" id="cd00590">
    <property type="entry name" value="RRM_SF"/>
    <property type="match status" value="1"/>
</dbReference>
<reference evidence="4" key="1">
    <citation type="submission" date="2019-09" db="EMBL/GenBank/DDBJ databases">
        <title>Draft genome information of white flower Hibiscus syriacus.</title>
        <authorList>
            <person name="Kim Y.-M."/>
        </authorList>
    </citation>
    <scope>NUCLEOTIDE SEQUENCE [LARGE SCALE GENOMIC DNA]</scope>
    <source>
        <strain evidence="4">YM2019G1</strain>
    </source>
</reference>
<gene>
    <name evidence="4" type="ORF">F3Y22_tig00110015pilonHSYRG00165</name>
</gene>
<dbReference type="PANTHER" id="PTHR23189">
    <property type="entry name" value="RNA RECOGNITION MOTIF-CONTAINING"/>
    <property type="match status" value="1"/>
</dbReference>
<evidence type="ECO:0000256" key="2">
    <source>
        <dbReference type="PROSITE-ProRule" id="PRU00176"/>
    </source>
</evidence>
<dbReference type="GO" id="GO:0003723">
    <property type="term" value="F:RNA binding"/>
    <property type="evidence" value="ECO:0007669"/>
    <property type="project" value="UniProtKB-UniRule"/>
</dbReference>
<dbReference type="InterPro" id="IPR012677">
    <property type="entry name" value="Nucleotide-bd_a/b_plait_sf"/>
</dbReference>
<organism evidence="4 5">
    <name type="scientific">Hibiscus syriacus</name>
    <name type="common">Rose of Sharon</name>
    <dbReference type="NCBI Taxonomy" id="106335"/>
    <lineage>
        <taxon>Eukaryota</taxon>
        <taxon>Viridiplantae</taxon>
        <taxon>Streptophyta</taxon>
        <taxon>Embryophyta</taxon>
        <taxon>Tracheophyta</taxon>
        <taxon>Spermatophyta</taxon>
        <taxon>Magnoliopsida</taxon>
        <taxon>eudicotyledons</taxon>
        <taxon>Gunneridae</taxon>
        <taxon>Pentapetalae</taxon>
        <taxon>rosids</taxon>
        <taxon>malvids</taxon>
        <taxon>Malvales</taxon>
        <taxon>Malvaceae</taxon>
        <taxon>Malvoideae</taxon>
        <taxon>Hibiscus</taxon>
    </lineage>
</organism>
<feature type="domain" description="RRM" evidence="3">
    <location>
        <begin position="1"/>
        <end position="77"/>
    </location>
</feature>